<dbReference type="Proteomes" id="UP000656813">
    <property type="component" value="Unassembled WGS sequence"/>
</dbReference>
<name>A0A8J2ZUZ8_9BACL</name>
<dbReference type="AlphaFoldDB" id="A0A8J2ZUZ8"/>
<keyword evidence="1" id="KW-0472">Membrane</keyword>
<feature type="transmembrane region" description="Helical" evidence="1">
    <location>
        <begin position="74"/>
        <end position="98"/>
    </location>
</feature>
<feature type="transmembrane region" description="Helical" evidence="1">
    <location>
        <begin position="110"/>
        <end position="131"/>
    </location>
</feature>
<reference evidence="2" key="2">
    <citation type="submission" date="2020-09" db="EMBL/GenBank/DDBJ databases">
        <authorList>
            <person name="Sun Q."/>
            <person name="Zhou Y."/>
        </authorList>
    </citation>
    <scope>NUCLEOTIDE SEQUENCE</scope>
    <source>
        <strain evidence="2">CGMCC 1.12777</strain>
    </source>
</reference>
<sequence length="137" mass="16075">MPRNMMLSSLLLFTDIGITTDFLIGTDYPVDFYTVMDSPKLELFDVIVYLIHYPLYGYFFTYMIYLWGLRGGYLCLYVLLWSGLTTGIDWISITFNVFTYLNGWRIEFSALAYLFVFSLSALIVKLFIHYWGKNDPV</sequence>
<keyword evidence="1" id="KW-1133">Transmembrane helix</keyword>
<proteinExistence type="predicted"/>
<organism evidence="2 3">
    <name type="scientific">Pullulanibacillus pueri</name>
    <dbReference type="NCBI Taxonomy" id="1437324"/>
    <lineage>
        <taxon>Bacteria</taxon>
        <taxon>Bacillati</taxon>
        <taxon>Bacillota</taxon>
        <taxon>Bacilli</taxon>
        <taxon>Bacillales</taxon>
        <taxon>Sporolactobacillaceae</taxon>
        <taxon>Pullulanibacillus</taxon>
    </lineage>
</organism>
<evidence type="ECO:0000256" key="1">
    <source>
        <dbReference type="SAM" id="Phobius"/>
    </source>
</evidence>
<feature type="transmembrane region" description="Helical" evidence="1">
    <location>
        <begin position="43"/>
        <end position="67"/>
    </location>
</feature>
<reference evidence="2" key="1">
    <citation type="journal article" date="2014" name="Int. J. Syst. Evol. Microbiol.">
        <title>Complete genome sequence of Corynebacterium casei LMG S-19264T (=DSM 44701T), isolated from a smear-ripened cheese.</title>
        <authorList>
            <consortium name="US DOE Joint Genome Institute (JGI-PGF)"/>
            <person name="Walter F."/>
            <person name="Albersmeier A."/>
            <person name="Kalinowski J."/>
            <person name="Ruckert C."/>
        </authorList>
    </citation>
    <scope>NUCLEOTIDE SEQUENCE</scope>
    <source>
        <strain evidence="2">CGMCC 1.12777</strain>
    </source>
</reference>
<comment type="caution">
    <text evidence="2">The sequence shown here is derived from an EMBL/GenBank/DDBJ whole genome shotgun (WGS) entry which is preliminary data.</text>
</comment>
<keyword evidence="3" id="KW-1185">Reference proteome</keyword>
<keyword evidence="1" id="KW-0812">Transmembrane</keyword>
<gene>
    <name evidence="2" type="ORF">GCM10007096_17220</name>
</gene>
<evidence type="ECO:0000313" key="3">
    <source>
        <dbReference type="Proteomes" id="UP000656813"/>
    </source>
</evidence>
<protein>
    <submittedName>
        <fullName evidence="2">Uncharacterized protein</fullName>
    </submittedName>
</protein>
<dbReference type="RefSeq" id="WP_188496993.1">
    <property type="nucleotide sequence ID" value="NZ_BMFV01000010.1"/>
</dbReference>
<accession>A0A8J2ZUZ8</accession>
<evidence type="ECO:0000313" key="2">
    <source>
        <dbReference type="EMBL" id="GGH80585.1"/>
    </source>
</evidence>
<dbReference type="EMBL" id="BMFV01000010">
    <property type="protein sequence ID" value="GGH80585.1"/>
    <property type="molecule type" value="Genomic_DNA"/>
</dbReference>